<name>A0A2H9VTR6_9SPHI</name>
<dbReference type="InterPro" id="IPR051540">
    <property type="entry name" value="S-2-haloacid_dehalogenase"/>
</dbReference>
<sequence length="227" mass="25861">MNIKVIAFDADDTLWVNEPYFRASEEKFCALMAEYASERDLERELLKVEIANLGLYGYGIKGFILSMMEAALHISGGTINAACVQEILSLGRQMLNQPIELLDGVKDVLEALKPKYRLVVATKGDLLDQERKLKKSGLTDYFHHVEVMSEKDEPNYLKLLKHLDIQPEEFLMIGNSLKSDVLPVLNIGSHAIHVPFHITWAHEQIEHSVDNERFRNIEGIREVLSML</sequence>
<keyword evidence="3" id="KW-1185">Reference proteome</keyword>
<dbReference type="OrthoDB" id="6101375at2"/>
<dbReference type="RefSeq" id="WP_100340418.1">
    <property type="nucleotide sequence ID" value="NZ_PGFJ01000001.1"/>
</dbReference>
<proteinExistence type="predicted"/>
<dbReference type="Proteomes" id="UP000242687">
    <property type="component" value="Unassembled WGS sequence"/>
</dbReference>
<evidence type="ECO:0000256" key="1">
    <source>
        <dbReference type="ARBA" id="ARBA00022801"/>
    </source>
</evidence>
<dbReference type="EMBL" id="PGFJ01000001">
    <property type="protein sequence ID" value="PJJ84216.1"/>
    <property type="molecule type" value="Genomic_DNA"/>
</dbReference>
<dbReference type="Pfam" id="PF00702">
    <property type="entry name" value="Hydrolase"/>
    <property type="match status" value="1"/>
</dbReference>
<dbReference type="InterPro" id="IPR023198">
    <property type="entry name" value="PGP-like_dom2"/>
</dbReference>
<organism evidence="2 3">
    <name type="scientific">Mucilaginibacter auburnensis</name>
    <dbReference type="NCBI Taxonomy" id="1457233"/>
    <lineage>
        <taxon>Bacteria</taxon>
        <taxon>Pseudomonadati</taxon>
        <taxon>Bacteroidota</taxon>
        <taxon>Sphingobacteriia</taxon>
        <taxon>Sphingobacteriales</taxon>
        <taxon>Sphingobacteriaceae</taxon>
        <taxon>Mucilaginibacter</taxon>
    </lineage>
</organism>
<keyword evidence="1 2" id="KW-0378">Hydrolase</keyword>
<accession>A0A2H9VTR6</accession>
<dbReference type="PANTHER" id="PTHR43316:SF8">
    <property type="entry name" value="HAD FAMILY HYDROLASE"/>
    <property type="match status" value="1"/>
</dbReference>
<gene>
    <name evidence="2" type="ORF">CLV57_1226</name>
</gene>
<dbReference type="PANTHER" id="PTHR43316">
    <property type="entry name" value="HYDROLASE, HALOACID DELAHOGENASE-RELATED"/>
    <property type="match status" value="1"/>
</dbReference>
<dbReference type="SUPFAM" id="SSF56784">
    <property type="entry name" value="HAD-like"/>
    <property type="match status" value="1"/>
</dbReference>
<dbReference type="AlphaFoldDB" id="A0A2H9VTR6"/>
<dbReference type="CDD" id="cd07515">
    <property type="entry name" value="HAD-like"/>
    <property type="match status" value="1"/>
</dbReference>
<dbReference type="Gene3D" id="3.40.50.1000">
    <property type="entry name" value="HAD superfamily/HAD-like"/>
    <property type="match status" value="1"/>
</dbReference>
<dbReference type="SFLD" id="SFLDG01129">
    <property type="entry name" value="C1.5:_HAD__Beta-PGM__Phosphata"/>
    <property type="match status" value="1"/>
</dbReference>
<dbReference type="Gene3D" id="1.10.150.240">
    <property type="entry name" value="Putative phosphatase, domain 2"/>
    <property type="match status" value="1"/>
</dbReference>
<reference evidence="2 3" key="1">
    <citation type="submission" date="2017-11" db="EMBL/GenBank/DDBJ databases">
        <title>Genomic Encyclopedia of Archaeal and Bacterial Type Strains, Phase II (KMG-II): From Individual Species to Whole Genera.</title>
        <authorList>
            <person name="Goeker M."/>
        </authorList>
    </citation>
    <scope>NUCLEOTIDE SEQUENCE [LARGE SCALE GENOMIC DNA]</scope>
    <source>
        <strain evidence="2 3">DSM 28175</strain>
    </source>
</reference>
<evidence type="ECO:0000313" key="2">
    <source>
        <dbReference type="EMBL" id="PJJ84216.1"/>
    </source>
</evidence>
<protein>
    <submittedName>
        <fullName evidence="2">Putative hydrolase of the HAD superfamily</fullName>
    </submittedName>
</protein>
<dbReference type="InterPro" id="IPR036412">
    <property type="entry name" value="HAD-like_sf"/>
</dbReference>
<comment type="caution">
    <text evidence="2">The sequence shown here is derived from an EMBL/GenBank/DDBJ whole genome shotgun (WGS) entry which is preliminary data.</text>
</comment>
<evidence type="ECO:0000313" key="3">
    <source>
        <dbReference type="Proteomes" id="UP000242687"/>
    </source>
</evidence>
<dbReference type="SFLD" id="SFLDS00003">
    <property type="entry name" value="Haloacid_Dehalogenase"/>
    <property type="match status" value="1"/>
</dbReference>
<dbReference type="InterPro" id="IPR023214">
    <property type="entry name" value="HAD_sf"/>
</dbReference>
<dbReference type="GO" id="GO:0016787">
    <property type="term" value="F:hydrolase activity"/>
    <property type="evidence" value="ECO:0007669"/>
    <property type="project" value="UniProtKB-KW"/>
</dbReference>